<comment type="cofactor">
    <cofactor evidence="7">
        <name>Zn(2+)</name>
        <dbReference type="ChEBI" id="CHEBI:29105"/>
    </cofactor>
    <text evidence="7">Binds 2 Zn(2+) ions per subunit.</text>
</comment>
<comment type="pathway">
    <text evidence="2 7">Secondary metabolite metabolism; methylglyoxal degradation; (R)-lactate from methylglyoxal: step 2/2.</text>
</comment>
<comment type="similarity">
    <text evidence="3 7">Belongs to the metallo-beta-lactamase superfamily. Glyoxalase II family.</text>
</comment>
<evidence type="ECO:0000313" key="9">
    <source>
        <dbReference type="EMBL" id="SEG82786.1"/>
    </source>
</evidence>
<protein>
    <recommendedName>
        <fullName evidence="7">Hydroxyacylglutathione hydrolase</fullName>
        <ecNumber evidence="7">3.1.2.6</ecNumber>
    </recommendedName>
    <alternativeName>
        <fullName evidence="7">Glyoxalase II</fullName>
        <shortName evidence="7">Glx II</shortName>
    </alternativeName>
</protein>
<feature type="binding site" evidence="7">
    <location>
        <position position="132"/>
    </location>
    <ligand>
        <name>Zn(2+)</name>
        <dbReference type="ChEBI" id="CHEBI:29105"/>
        <label>1</label>
    </ligand>
</feature>
<dbReference type="InterPro" id="IPR001279">
    <property type="entry name" value="Metallo-B-lactamas"/>
</dbReference>
<dbReference type="InterPro" id="IPR032282">
    <property type="entry name" value="HAGH_C"/>
</dbReference>
<dbReference type="Gene3D" id="3.60.15.10">
    <property type="entry name" value="Ribonuclease Z/Hydroxyacylglutathione hydrolase-like"/>
    <property type="match status" value="1"/>
</dbReference>
<dbReference type="InterPro" id="IPR035680">
    <property type="entry name" value="Clx_II_MBL"/>
</dbReference>
<feature type="binding site" evidence="7">
    <location>
        <position position="132"/>
    </location>
    <ligand>
        <name>Zn(2+)</name>
        <dbReference type="ChEBI" id="CHEBI:29105"/>
        <label>2</label>
    </ligand>
</feature>
<sequence length="254" mass="26289">MSLDLHVFRTLSDNAGALLFDPATKACAAVDVPDAGQVLAAARAKGWTISDIFVTHAHHDHTQGVAELKQATGAKVCGPADAASLAPLDRIVGEGDSVSLGGYGFEIWHTPGHSDGHLTFVGREAKLALVGDVVFVMGCGRVQPGQMAAMWTSLSRIMALPGDTRLVGGHDYTLANARFASAMDPANAALQARLAEAEAAKAAGRFWALTTVGEEAATNPFFRAGEGALAAAVGLVGAPADEVFAALREAKNRF</sequence>
<dbReference type="GO" id="GO:0019243">
    <property type="term" value="P:methylglyoxal catabolic process to D-lactate via S-lactoyl-glutathione"/>
    <property type="evidence" value="ECO:0007669"/>
    <property type="project" value="UniProtKB-UniRule"/>
</dbReference>
<evidence type="ECO:0000256" key="4">
    <source>
        <dbReference type="ARBA" id="ARBA00022723"/>
    </source>
</evidence>
<organism evidence="9 10">
    <name type="scientific">Bosea lathyri</name>
    <dbReference type="NCBI Taxonomy" id="1036778"/>
    <lineage>
        <taxon>Bacteria</taxon>
        <taxon>Pseudomonadati</taxon>
        <taxon>Pseudomonadota</taxon>
        <taxon>Alphaproteobacteria</taxon>
        <taxon>Hyphomicrobiales</taxon>
        <taxon>Boseaceae</taxon>
        <taxon>Bosea</taxon>
    </lineage>
</organism>
<feature type="binding site" evidence="7">
    <location>
        <position position="60"/>
    </location>
    <ligand>
        <name>Zn(2+)</name>
        <dbReference type="ChEBI" id="CHEBI:29105"/>
        <label>2</label>
    </ligand>
</feature>
<proteinExistence type="inferred from homology"/>
<dbReference type="OrthoDB" id="9802248at2"/>
<dbReference type="PANTHER" id="PTHR43705">
    <property type="entry name" value="HYDROXYACYLGLUTATHIONE HYDROLASE"/>
    <property type="match status" value="1"/>
</dbReference>
<evidence type="ECO:0000256" key="6">
    <source>
        <dbReference type="ARBA" id="ARBA00022833"/>
    </source>
</evidence>
<dbReference type="InterPro" id="IPR036866">
    <property type="entry name" value="RibonucZ/Hydroxyglut_hydro"/>
</dbReference>
<evidence type="ECO:0000256" key="2">
    <source>
        <dbReference type="ARBA" id="ARBA00004963"/>
    </source>
</evidence>
<keyword evidence="5 7" id="KW-0378">Hydrolase</keyword>
<feature type="binding site" evidence="7">
    <location>
        <position position="61"/>
    </location>
    <ligand>
        <name>Zn(2+)</name>
        <dbReference type="ChEBI" id="CHEBI:29105"/>
        <label>2</label>
    </ligand>
</feature>
<evidence type="ECO:0000313" key="10">
    <source>
        <dbReference type="Proteomes" id="UP000236743"/>
    </source>
</evidence>
<keyword evidence="4 7" id="KW-0479">Metal-binding</keyword>
<accession>A0A1H6DE11</accession>
<dbReference type="EC" id="3.1.2.6" evidence="7"/>
<dbReference type="EMBL" id="FNUY01000021">
    <property type="protein sequence ID" value="SEG82786.1"/>
    <property type="molecule type" value="Genomic_DNA"/>
</dbReference>
<dbReference type="InterPro" id="IPR050110">
    <property type="entry name" value="Glyoxalase_II_hydrolase"/>
</dbReference>
<dbReference type="RefSeq" id="WP_103875698.1">
    <property type="nucleotide sequence ID" value="NZ_FNUY01000021.1"/>
</dbReference>
<dbReference type="GO" id="GO:0004416">
    <property type="term" value="F:hydroxyacylglutathione hydrolase activity"/>
    <property type="evidence" value="ECO:0007669"/>
    <property type="project" value="UniProtKB-UniRule"/>
</dbReference>
<dbReference type="SMART" id="SM00849">
    <property type="entry name" value="Lactamase_B"/>
    <property type="match status" value="1"/>
</dbReference>
<dbReference type="AlphaFoldDB" id="A0A1H6DE11"/>
<feature type="binding site" evidence="7">
    <location>
        <position position="113"/>
    </location>
    <ligand>
        <name>Zn(2+)</name>
        <dbReference type="ChEBI" id="CHEBI:29105"/>
        <label>1</label>
    </ligand>
</feature>
<dbReference type="Proteomes" id="UP000236743">
    <property type="component" value="Unassembled WGS sequence"/>
</dbReference>
<dbReference type="Pfam" id="PF16123">
    <property type="entry name" value="HAGH_C"/>
    <property type="match status" value="1"/>
</dbReference>
<evidence type="ECO:0000256" key="7">
    <source>
        <dbReference type="HAMAP-Rule" id="MF_01374"/>
    </source>
</evidence>
<dbReference type="GO" id="GO:0046872">
    <property type="term" value="F:metal ion binding"/>
    <property type="evidence" value="ECO:0007669"/>
    <property type="project" value="UniProtKB-KW"/>
</dbReference>
<dbReference type="SUPFAM" id="SSF56281">
    <property type="entry name" value="Metallo-hydrolase/oxidoreductase"/>
    <property type="match status" value="1"/>
</dbReference>
<feature type="domain" description="Metallo-beta-lactamase" evidence="8">
    <location>
        <begin position="13"/>
        <end position="170"/>
    </location>
</feature>
<feature type="binding site" evidence="7">
    <location>
        <position position="56"/>
    </location>
    <ligand>
        <name>Zn(2+)</name>
        <dbReference type="ChEBI" id="CHEBI:29105"/>
        <label>1</label>
    </ligand>
</feature>
<evidence type="ECO:0000259" key="8">
    <source>
        <dbReference type="SMART" id="SM00849"/>
    </source>
</evidence>
<comment type="function">
    <text evidence="7">Thiolesterase that catalyzes the hydrolysis of S-D-lactoyl-glutathione to form glutathione and D-lactic acid.</text>
</comment>
<name>A0A1H6DE11_9HYPH</name>
<dbReference type="PANTHER" id="PTHR43705:SF1">
    <property type="entry name" value="HYDROXYACYLGLUTATHIONE HYDROLASE GLOB"/>
    <property type="match status" value="1"/>
</dbReference>
<comment type="subunit">
    <text evidence="7">Monomer.</text>
</comment>
<dbReference type="UniPathway" id="UPA00619">
    <property type="reaction ID" value="UER00676"/>
</dbReference>
<gene>
    <name evidence="7" type="primary">gloB</name>
    <name evidence="9" type="ORF">SAMN04488115_1219</name>
</gene>
<dbReference type="NCBIfam" id="TIGR03413">
    <property type="entry name" value="GSH_gloB"/>
    <property type="match status" value="1"/>
</dbReference>
<keyword evidence="10" id="KW-1185">Reference proteome</keyword>
<dbReference type="InterPro" id="IPR017782">
    <property type="entry name" value="Hydroxyacylglutathione_Hdrlase"/>
</dbReference>
<dbReference type="Pfam" id="PF00753">
    <property type="entry name" value="Lactamase_B"/>
    <property type="match status" value="1"/>
</dbReference>
<evidence type="ECO:0000256" key="5">
    <source>
        <dbReference type="ARBA" id="ARBA00022801"/>
    </source>
</evidence>
<reference evidence="9 10" key="1">
    <citation type="submission" date="2016-10" db="EMBL/GenBank/DDBJ databases">
        <authorList>
            <person name="de Groot N.N."/>
        </authorList>
    </citation>
    <scope>NUCLEOTIDE SEQUENCE [LARGE SCALE GENOMIC DNA]</scope>
    <source>
        <strain evidence="9 10">DSM 26656</strain>
    </source>
</reference>
<dbReference type="CDD" id="cd07723">
    <property type="entry name" value="hydroxyacylglutathione_hydrolase_MBL-fold"/>
    <property type="match status" value="1"/>
</dbReference>
<evidence type="ECO:0000256" key="1">
    <source>
        <dbReference type="ARBA" id="ARBA00001623"/>
    </source>
</evidence>
<feature type="binding site" evidence="7">
    <location>
        <position position="170"/>
    </location>
    <ligand>
        <name>Zn(2+)</name>
        <dbReference type="ChEBI" id="CHEBI:29105"/>
        <label>2</label>
    </ligand>
</feature>
<comment type="catalytic activity">
    <reaction evidence="1 7">
        <text>an S-(2-hydroxyacyl)glutathione + H2O = a 2-hydroxy carboxylate + glutathione + H(+)</text>
        <dbReference type="Rhea" id="RHEA:21864"/>
        <dbReference type="ChEBI" id="CHEBI:15377"/>
        <dbReference type="ChEBI" id="CHEBI:15378"/>
        <dbReference type="ChEBI" id="CHEBI:57925"/>
        <dbReference type="ChEBI" id="CHEBI:58896"/>
        <dbReference type="ChEBI" id="CHEBI:71261"/>
        <dbReference type="EC" id="3.1.2.6"/>
    </reaction>
</comment>
<dbReference type="HAMAP" id="MF_01374">
    <property type="entry name" value="Glyoxalase_2"/>
    <property type="match status" value="1"/>
</dbReference>
<evidence type="ECO:0000256" key="3">
    <source>
        <dbReference type="ARBA" id="ARBA00006759"/>
    </source>
</evidence>
<keyword evidence="6 7" id="KW-0862">Zinc</keyword>
<feature type="binding site" evidence="7">
    <location>
        <position position="58"/>
    </location>
    <ligand>
        <name>Zn(2+)</name>
        <dbReference type="ChEBI" id="CHEBI:29105"/>
        <label>1</label>
    </ligand>
</feature>